<reference evidence="1 2" key="1">
    <citation type="submission" date="2018-10" db="EMBL/GenBank/DDBJ databases">
        <title>Genomic Encyclopedia of Archaeal and Bacterial Type Strains, Phase II (KMG-II): from individual species to whole genera.</title>
        <authorList>
            <person name="Goeker M."/>
        </authorList>
    </citation>
    <scope>NUCLEOTIDE SEQUENCE [LARGE SCALE GENOMIC DNA]</scope>
    <source>
        <strain evidence="1 2">DSM 14219</strain>
    </source>
</reference>
<dbReference type="InterPro" id="IPR013321">
    <property type="entry name" value="Arc_rbn_hlx_hlx"/>
</dbReference>
<sequence>MKPQKAQNSSESTQKGKKSFVIRIDESTYKLLEKWANDEFRSVNGQIEYLLHQSLISSGRKKKE</sequence>
<dbReference type="AlphaFoldDB" id="A0A495SDL0"/>
<proteinExistence type="predicted"/>
<evidence type="ECO:0008006" key="3">
    <source>
        <dbReference type="Google" id="ProtNLM"/>
    </source>
</evidence>
<dbReference type="RefSeq" id="WP_121461825.1">
    <property type="nucleotide sequence ID" value="NZ_RBXB01000002.1"/>
</dbReference>
<name>A0A495SDL0_9FLAO</name>
<protein>
    <recommendedName>
        <fullName evidence="3">Arc-like DNA binding domain-containing protein</fullName>
    </recommendedName>
</protein>
<dbReference type="SUPFAM" id="SSF47598">
    <property type="entry name" value="Ribbon-helix-helix"/>
    <property type="match status" value="1"/>
</dbReference>
<dbReference type="Gene3D" id="1.10.1220.10">
    <property type="entry name" value="Met repressor-like"/>
    <property type="match status" value="1"/>
</dbReference>
<organism evidence="1 2">
    <name type="scientific">Chryseobacterium defluvii</name>
    <dbReference type="NCBI Taxonomy" id="160396"/>
    <lineage>
        <taxon>Bacteria</taxon>
        <taxon>Pseudomonadati</taxon>
        <taxon>Bacteroidota</taxon>
        <taxon>Flavobacteriia</taxon>
        <taxon>Flavobacteriales</taxon>
        <taxon>Weeksellaceae</taxon>
        <taxon>Chryseobacterium group</taxon>
        <taxon>Chryseobacterium</taxon>
    </lineage>
</organism>
<gene>
    <name evidence="1" type="ORF">BCF58_2233</name>
</gene>
<evidence type="ECO:0000313" key="2">
    <source>
        <dbReference type="Proteomes" id="UP000272428"/>
    </source>
</evidence>
<dbReference type="OrthoDB" id="9812601at2"/>
<evidence type="ECO:0000313" key="1">
    <source>
        <dbReference type="EMBL" id="RKS98095.1"/>
    </source>
</evidence>
<dbReference type="GO" id="GO:0006355">
    <property type="term" value="P:regulation of DNA-templated transcription"/>
    <property type="evidence" value="ECO:0007669"/>
    <property type="project" value="InterPro"/>
</dbReference>
<dbReference type="Proteomes" id="UP000272428">
    <property type="component" value="Unassembled WGS sequence"/>
</dbReference>
<dbReference type="InterPro" id="IPR010985">
    <property type="entry name" value="Ribbon_hlx_hlx"/>
</dbReference>
<dbReference type="EMBL" id="RBXB01000002">
    <property type="protein sequence ID" value="RKS98095.1"/>
    <property type="molecule type" value="Genomic_DNA"/>
</dbReference>
<keyword evidence="2" id="KW-1185">Reference proteome</keyword>
<accession>A0A495SDL0</accession>
<comment type="caution">
    <text evidence="1">The sequence shown here is derived from an EMBL/GenBank/DDBJ whole genome shotgun (WGS) entry which is preliminary data.</text>
</comment>